<dbReference type="GO" id="GO:0046556">
    <property type="term" value="F:alpha-L-arabinofuranosidase activity"/>
    <property type="evidence" value="ECO:0007669"/>
    <property type="project" value="UniProtKB-EC"/>
</dbReference>
<protein>
    <recommendedName>
        <fullName evidence="5">non-reducing end alpha-L-arabinofuranosidase</fullName>
        <ecNumber evidence="5">3.2.1.55</ecNumber>
    </recommendedName>
</protein>
<dbReference type="Pfam" id="PF06964">
    <property type="entry name" value="Alpha-L-AF_C"/>
    <property type="match status" value="1"/>
</dbReference>
<dbReference type="SUPFAM" id="SSF51011">
    <property type="entry name" value="Glycosyl hydrolase domain"/>
    <property type="match status" value="1"/>
</dbReference>
<keyword evidence="11" id="KW-1185">Reference proteome</keyword>
<dbReference type="AlphaFoldDB" id="G9ZRI8"/>
<reference evidence="10 11" key="1">
    <citation type="submission" date="2011-09" db="EMBL/GenBank/DDBJ databases">
        <authorList>
            <person name="Weinstock G."/>
            <person name="Sodergren E."/>
            <person name="Clifton S."/>
            <person name="Fulton L."/>
            <person name="Fulton B."/>
            <person name="Courtney L."/>
            <person name="Fronick C."/>
            <person name="Harrison M."/>
            <person name="Strong C."/>
            <person name="Farmer C."/>
            <person name="Delahaunty K."/>
            <person name="Markovic C."/>
            <person name="Hall O."/>
            <person name="Minx P."/>
            <person name="Tomlinson C."/>
            <person name="Mitreva M."/>
            <person name="Hou S."/>
            <person name="Chen J."/>
            <person name="Wollam A."/>
            <person name="Pepin K.H."/>
            <person name="Johnson M."/>
            <person name="Bhonagiri V."/>
            <person name="Zhang X."/>
            <person name="Suruliraj S."/>
            <person name="Warren W."/>
            <person name="Chinwalla A."/>
            <person name="Mardis E.R."/>
            <person name="Wilson R.K."/>
        </authorList>
    </citation>
    <scope>NUCLEOTIDE SEQUENCE [LARGE SCALE GENOMIC DNA]</scope>
    <source>
        <strain evidence="10 11">F0439</strain>
    </source>
</reference>
<evidence type="ECO:0000256" key="3">
    <source>
        <dbReference type="ARBA" id="ARBA00007186"/>
    </source>
</evidence>
<dbReference type="EMBL" id="AGEY01000181">
    <property type="protein sequence ID" value="EHL96506.1"/>
    <property type="molecule type" value="Genomic_DNA"/>
</dbReference>
<dbReference type="GO" id="GO:0046373">
    <property type="term" value="P:L-arabinose metabolic process"/>
    <property type="evidence" value="ECO:0007669"/>
    <property type="project" value="InterPro"/>
</dbReference>
<dbReference type="SMART" id="SM00813">
    <property type="entry name" value="Alpha-L-AF_C"/>
    <property type="match status" value="1"/>
</dbReference>
<evidence type="ECO:0000256" key="2">
    <source>
        <dbReference type="ARBA" id="ARBA00004881"/>
    </source>
</evidence>
<proteinExistence type="inferred from homology"/>
<dbReference type="InterPro" id="IPR017853">
    <property type="entry name" value="GH"/>
</dbReference>
<evidence type="ECO:0000256" key="4">
    <source>
        <dbReference type="ARBA" id="ARBA00011165"/>
    </source>
</evidence>
<evidence type="ECO:0000256" key="6">
    <source>
        <dbReference type="ARBA" id="ARBA00022801"/>
    </source>
</evidence>
<dbReference type="InterPro" id="IPR055235">
    <property type="entry name" value="ASD1_cat"/>
</dbReference>
<evidence type="ECO:0000256" key="7">
    <source>
        <dbReference type="ARBA" id="ARBA00023277"/>
    </source>
</evidence>
<dbReference type="Proteomes" id="UP000004625">
    <property type="component" value="Unassembled WGS sequence"/>
</dbReference>
<dbReference type="PANTHER" id="PTHR43576">
    <property type="entry name" value="ALPHA-L-ARABINOFURANOSIDASE C-RELATED"/>
    <property type="match status" value="1"/>
</dbReference>
<dbReference type="eggNOG" id="COG3534">
    <property type="taxonomic scope" value="Bacteria"/>
</dbReference>
<dbReference type="HOGENOM" id="CLU_017810_1_1_9"/>
<organism evidence="10 11">
    <name type="scientific">Lentilactobacillus parafarraginis F0439</name>
    <dbReference type="NCBI Taxonomy" id="797515"/>
    <lineage>
        <taxon>Bacteria</taxon>
        <taxon>Bacillati</taxon>
        <taxon>Bacillota</taxon>
        <taxon>Bacilli</taxon>
        <taxon>Lactobacillales</taxon>
        <taxon>Lactobacillaceae</taxon>
        <taxon>Lentilactobacillus</taxon>
    </lineage>
</organism>
<name>G9ZRI8_9LACO</name>
<evidence type="ECO:0000313" key="10">
    <source>
        <dbReference type="EMBL" id="EHL96506.1"/>
    </source>
</evidence>
<gene>
    <name evidence="10" type="ORF">HMPREF9103_02349</name>
</gene>
<comment type="subunit">
    <text evidence="4">Homohexamer; trimer of dimers.</text>
</comment>
<comment type="pathway">
    <text evidence="2">Glycan metabolism.</text>
</comment>
<evidence type="ECO:0000259" key="9">
    <source>
        <dbReference type="SMART" id="SM00813"/>
    </source>
</evidence>
<comment type="similarity">
    <text evidence="3">Belongs to the glycosyl hydrolase 51 family.</text>
</comment>
<dbReference type="PATRIC" id="fig|797515.3.peg.2119"/>
<dbReference type="InterPro" id="IPR013780">
    <property type="entry name" value="Glyco_hydro_b"/>
</dbReference>
<dbReference type="STRING" id="797515.HMPREF9103_02349"/>
<dbReference type="PANTHER" id="PTHR43576:SF3">
    <property type="entry name" value="ALPHA-L-ARABINOFURANOSIDASE C"/>
    <property type="match status" value="1"/>
</dbReference>
<evidence type="ECO:0000256" key="8">
    <source>
        <dbReference type="ARBA" id="ARBA00023295"/>
    </source>
</evidence>
<dbReference type="EC" id="3.2.1.55" evidence="5"/>
<dbReference type="GO" id="GO:0000272">
    <property type="term" value="P:polysaccharide catabolic process"/>
    <property type="evidence" value="ECO:0007669"/>
    <property type="project" value="TreeGrafter"/>
</dbReference>
<accession>G9ZRI8</accession>
<sequence>MNRELNGGLIIIKSTLSVDLNNQISKIDPRIWGSFTEHLGRCVYEGIYQPDHPTADEDGFRKDVIDAVKKLKVPLIRYPGGNFVSGYNWEDGIGPKDQRPKRLDLAWRSLETNQFGLHEFMKWCAKVDAKPDMAVNLGTRGVDEARNLVEYCNFPKGTYWSDLRRKNGAEKPFNIKVWSVGNEMDGDWQVGHKTAHEYGCLVHETAKAMRLVDPSVELVACGSSNHQNATFGSWEETVLDNAFDDVDYLSLHQYYDNFDDNLSEFLGKSVDFDRFITGVVAICDSVAARKRSTKQINLAFDEWNVWYHSMGDDKKQKPWTQAPHLLEDHYNFEDALLVGSLAITLLKHADRVKIGCLAQLINVIAPIMTNTTGDPSVWYQTIFYPFMQVSNFGQGIALKPDTDVPTYKAKDYEVPYTDSIATYNPETHETVVFIVNKSTNKVPFTLNLSNAKFDHVVDATQFAGYDIHQTNEDQSMGLEPLKRVTVEENQAKAELAPLSWNMIRISTEV</sequence>
<keyword evidence="6" id="KW-0378">Hydrolase</keyword>
<comment type="catalytic activity">
    <reaction evidence="1">
        <text>Hydrolysis of terminal non-reducing alpha-L-arabinofuranoside residues in alpha-L-arabinosides.</text>
        <dbReference type="EC" id="3.2.1.55"/>
    </reaction>
</comment>
<feature type="domain" description="Alpha-L-arabinofuranosidase C-terminal" evidence="9">
    <location>
        <begin position="301"/>
        <end position="499"/>
    </location>
</feature>
<evidence type="ECO:0000313" key="11">
    <source>
        <dbReference type="Proteomes" id="UP000004625"/>
    </source>
</evidence>
<dbReference type="Pfam" id="PF22848">
    <property type="entry name" value="ASD1_dom"/>
    <property type="match status" value="1"/>
</dbReference>
<dbReference type="Gene3D" id="3.20.20.80">
    <property type="entry name" value="Glycosidases"/>
    <property type="match status" value="1"/>
</dbReference>
<comment type="caution">
    <text evidence="10">The sequence shown here is derived from an EMBL/GenBank/DDBJ whole genome shotgun (WGS) entry which is preliminary data.</text>
</comment>
<dbReference type="Gene3D" id="2.60.40.1180">
    <property type="entry name" value="Golgi alpha-mannosidase II"/>
    <property type="match status" value="1"/>
</dbReference>
<dbReference type="SUPFAM" id="SSF51445">
    <property type="entry name" value="(Trans)glycosidases"/>
    <property type="match status" value="1"/>
</dbReference>
<evidence type="ECO:0000256" key="1">
    <source>
        <dbReference type="ARBA" id="ARBA00001462"/>
    </source>
</evidence>
<keyword evidence="8" id="KW-0326">Glycosidase</keyword>
<keyword evidence="7" id="KW-0119">Carbohydrate metabolism</keyword>
<dbReference type="InterPro" id="IPR010720">
    <property type="entry name" value="Alpha-L-AF_C"/>
</dbReference>
<evidence type="ECO:0000256" key="5">
    <source>
        <dbReference type="ARBA" id="ARBA00012670"/>
    </source>
</evidence>